<dbReference type="AlphaFoldDB" id="A0A2B4S1C4"/>
<accession>A0A2B4S1C4</accession>
<evidence type="ECO:0000313" key="2">
    <source>
        <dbReference type="Proteomes" id="UP000225706"/>
    </source>
</evidence>
<dbReference type="Gene3D" id="3.40.50.300">
    <property type="entry name" value="P-loop containing nucleotide triphosphate hydrolases"/>
    <property type="match status" value="1"/>
</dbReference>
<dbReference type="InterPro" id="IPR027417">
    <property type="entry name" value="P-loop_NTPase"/>
</dbReference>
<keyword evidence="2" id="KW-1185">Reference proteome</keyword>
<protein>
    <recommendedName>
        <fullName evidence="3">Serine/threonine-protein kinase pats1</fullName>
    </recommendedName>
</protein>
<proteinExistence type="predicted"/>
<evidence type="ECO:0008006" key="3">
    <source>
        <dbReference type="Google" id="ProtNLM"/>
    </source>
</evidence>
<reference evidence="2" key="1">
    <citation type="journal article" date="2017" name="bioRxiv">
        <title>Comparative analysis of the genomes of Stylophora pistillata and Acropora digitifera provides evidence for extensive differences between species of corals.</title>
        <authorList>
            <person name="Voolstra C.R."/>
            <person name="Li Y."/>
            <person name="Liew Y.J."/>
            <person name="Baumgarten S."/>
            <person name="Zoccola D."/>
            <person name="Flot J.-F."/>
            <person name="Tambutte S."/>
            <person name="Allemand D."/>
            <person name="Aranda M."/>
        </authorList>
    </citation>
    <scope>NUCLEOTIDE SEQUENCE [LARGE SCALE GENOMIC DNA]</scope>
</reference>
<dbReference type="SUPFAM" id="SSF52540">
    <property type="entry name" value="P-loop containing nucleoside triphosphate hydrolases"/>
    <property type="match status" value="1"/>
</dbReference>
<dbReference type="Proteomes" id="UP000225706">
    <property type="component" value="Unassembled WGS sequence"/>
</dbReference>
<evidence type="ECO:0000313" key="1">
    <source>
        <dbReference type="EMBL" id="PFX22358.1"/>
    </source>
</evidence>
<gene>
    <name evidence="1" type="ORF">AWC38_SpisGene13103</name>
</gene>
<comment type="caution">
    <text evidence="1">The sequence shown here is derived from an EMBL/GenBank/DDBJ whole genome shotgun (WGS) entry which is preliminary data.</text>
</comment>
<sequence length="521" mass="59638">MAVTITDLRITDDHTSRTAAEVLSNLQLDQGSPDAKQKCDMLFRDLDFPSEHQNEEDYSQFVFNGQCLILGDSWAGKTSLVNSLTKKPFDSEESSTLGVHRNSVDREWQKTSLEFGDFARFGKAVRSQCLQDVPVVQESSIQILNQTLLLVATMMSWYKRSQAMYVVVFDLTHFTAGNFQNIKANLQRICFWLESIRGKVATKTPMFLVGTHRGNMSENSVISKWVLLKPSLLVDITIQLITPRTDDELFSQHGFRRDWTLLHNKGMLTNSLLRHILARIQENEVAMTGFLEEYGIICPLFYMVDNDMTEATVTHFVPALLPVSVEGNKSVWIDHPTDKRLYVFFERFLPESLFHRLLSRAHQLNKESIFKGQPLISRNIGRFWLTPTQSYRLLYLKEEDIIEVTFSFRCDAENLHPSIVLSQVFGMVKWLCWGHFPHVKFHCGPACPSENCPGHQRDHISHPGVQKSISRRHVIHVLPKKESSFYCANQNFEDDLKEWQEQGGLAGVQPVCVHSACVTSL</sequence>
<organism evidence="1 2">
    <name type="scientific">Stylophora pistillata</name>
    <name type="common">Smooth cauliflower coral</name>
    <dbReference type="NCBI Taxonomy" id="50429"/>
    <lineage>
        <taxon>Eukaryota</taxon>
        <taxon>Metazoa</taxon>
        <taxon>Cnidaria</taxon>
        <taxon>Anthozoa</taxon>
        <taxon>Hexacorallia</taxon>
        <taxon>Scleractinia</taxon>
        <taxon>Astrocoeniina</taxon>
        <taxon>Pocilloporidae</taxon>
        <taxon>Stylophora</taxon>
    </lineage>
</organism>
<dbReference type="EMBL" id="LSMT01000242">
    <property type="protein sequence ID" value="PFX22358.1"/>
    <property type="molecule type" value="Genomic_DNA"/>
</dbReference>
<dbReference type="OrthoDB" id="5986751at2759"/>
<name>A0A2B4S1C4_STYPI</name>